<evidence type="ECO:0000256" key="1">
    <source>
        <dbReference type="ARBA" id="ARBA00004651"/>
    </source>
</evidence>
<dbReference type="InterPro" id="IPR014249">
    <property type="entry name" value="Spore_V_B"/>
</dbReference>
<dbReference type="InterPro" id="IPR024923">
    <property type="entry name" value="PG_synth_SpoVB"/>
</dbReference>
<proteinExistence type="predicted"/>
<keyword evidence="3 6" id="KW-0812">Transmembrane</keyword>
<dbReference type="NCBIfam" id="TIGR02900">
    <property type="entry name" value="spore_V_B"/>
    <property type="match status" value="1"/>
</dbReference>
<comment type="subcellular location">
    <subcellularLocation>
        <location evidence="1">Cell membrane</location>
        <topology evidence="1">Multi-pass membrane protein</topology>
    </subcellularLocation>
</comment>
<dbReference type="Pfam" id="PF01943">
    <property type="entry name" value="Polysacc_synt"/>
    <property type="match status" value="1"/>
</dbReference>
<feature type="transmembrane region" description="Helical" evidence="6">
    <location>
        <begin position="38"/>
        <end position="61"/>
    </location>
</feature>
<evidence type="ECO:0000256" key="6">
    <source>
        <dbReference type="SAM" id="Phobius"/>
    </source>
</evidence>
<dbReference type="OrthoDB" id="9775950at2"/>
<feature type="transmembrane region" description="Helical" evidence="6">
    <location>
        <begin position="444"/>
        <end position="466"/>
    </location>
</feature>
<feature type="transmembrane region" description="Helical" evidence="6">
    <location>
        <begin position="246"/>
        <end position="267"/>
    </location>
</feature>
<dbReference type="Proteomes" id="UP000037146">
    <property type="component" value="Unassembled WGS sequence"/>
</dbReference>
<gene>
    <name evidence="7" type="ORF">AC625_17325</name>
</gene>
<evidence type="ECO:0000256" key="4">
    <source>
        <dbReference type="ARBA" id="ARBA00022989"/>
    </source>
</evidence>
<evidence type="ECO:0000256" key="5">
    <source>
        <dbReference type="ARBA" id="ARBA00023136"/>
    </source>
</evidence>
<protein>
    <submittedName>
        <fullName evidence="7">Stage V sporulation protein B</fullName>
    </submittedName>
</protein>
<keyword evidence="2" id="KW-1003">Cell membrane</keyword>
<feature type="transmembrane region" description="Helical" evidence="6">
    <location>
        <begin position="279"/>
        <end position="300"/>
    </location>
</feature>
<organism evidence="7 8">
    <name type="scientific">Peribacillus loiseleuriae</name>
    <dbReference type="NCBI Taxonomy" id="1679170"/>
    <lineage>
        <taxon>Bacteria</taxon>
        <taxon>Bacillati</taxon>
        <taxon>Bacillota</taxon>
        <taxon>Bacilli</taxon>
        <taxon>Bacillales</taxon>
        <taxon>Bacillaceae</taxon>
        <taxon>Peribacillus</taxon>
    </lineage>
</organism>
<dbReference type="PIRSF" id="PIRSF038958">
    <property type="entry name" value="PG_synth_SpoVB"/>
    <property type="match status" value="1"/>
</dbReference>
<evidence type="ECO:0000256" key="2">
    <source>
        <dbReference type="ARBA" id="ARBA00022475"/>
    </source>
</evidence>
<feature type="transmembrane region" description="Helical" evidence="6">
    <location>
        <begin position="381"/>
        <end position="404"/>
    </location>
</feature>
<feature type="transmembrane region" description="Helical" evidence="6">
    <location>
        <begin position="159"/>
        <end position="178"/>
    </location>
</feature>
<dbReference type="InterPro" id="IPR002797">
    <property type="entry name" value="Polysacc_synth"/>
</dbReference>
<sequence>MSKFLKGTLILLAASLITRILGFINRIVIARFIGEEGVGLYMMALPTLFLVVNITQLGLPVAISKYVAEANAKGDERKVKKILVVSITCTLTLSLIFTPAMILLAPWLSQHLFTDERTVWPLMAIAPIVPIIAISSVIRGYFQGKQNMKPFAFSQVIEQMARITFIAVLTKAFLPYGIEYAAAGAMFASIIGELVSLVYLLTMFKIKKHFKMRKNFFSVFSSGKSTFKELMGIALPNTGSRFIGNVAWFLEPIVVAQSLAIAGLTASVATKQYGELTGYALPLLMLPSFVTASLATSLIPSISEAQSVGDTKLIERRLQQSIRITLITGALAVVVLFVLAEPILQIMYGSDNAAVFIKFLAPFFILFYFQTPLQSMLQALNLAKAAMVNSLIGSIIKIAAIWFLASKESFGIMGAAIGIAVGTVLVTFLHFTTLLKIIPVTVHLRLYASTVLITLLSGFCGHYSYFTLFASQPLLPRLLISCINMVFTFGILLLLLGEIKKTELQRIPVIGHMLARFAWR</sequence>
<dbReference type="AlphaFoldDB" id="A0A0K9H0K9"/>
<dbReference type="PANTHER" id="PTHR30250">
    <property type="entry name" value="PST FAMILY PREDICTED COLANIC ACID TRANSPORTER"/>
    <property type="match status" value="1"/>
</dbReference>
<dbReference type="CDD" id="cd13124">
    <property type="entry name" value="MATE_SpoVB_like"/>
    <property type="match status" value="1"/>
</dbReference>
<name>A0A0K9H0K9_9BACI</name>
<comment type="caution">
    <text evidence="7">The sequence shown here is derived from an EMBL/GenBank/DDBJ whole genome shotgun (WGS) entry which is preliminary data.</text>
</comment>
<keyword evidence="8" id="KW-1185">Reference proteome</keyword>
<dbReference type="PANTHER" id="PTHR30250:SF24">
    <property type="entry name" value="STAGE V SPORULATION PROTEIN B"/>
    <property type="match status" value="1"/>
</dbReference>
<feature type="transmembrane region" description="Helical" evidence="6">
    <location>
        <begin position="321"/>
        <end position="340"/>
    </location>
</feature>
<feature type="transmembrane region" description="Helical" evidence="6">
    <location>
        <begin position="410"/>
        <end position="432"/>
    </location>
</feature>
<keyword evidence="4 6" id="KW-1133">Transmembrane helix</keyword>
<feature type="transmembrane region" description="Helical" evidence="6">
    <location>
        <begin position="352"/>
        <end position="369"/>
    </location>
</feature>
<feature type="transmembrane region" description="Helical" evidence="6">
    <location>
        <begin position="184"/>
        <end position="204"/>
    </location>
</feature>
<dbReference type="STRING" id="1679170.AC625_17325"/>
<evidence type="ECO:0000313" key="7">
    <source>
        <dbReference type="EMBL" id="KMY52405.1"/>
    </source>
</evidence>
<feature type="transmembrane region" description="Helical" evidence="6">
    <location>
        <begin position="478"/>
        <end position="496"/>
    </location>
</feature>
<dbReference type="RefSeq" id="WP_049683796.1">
    <property type="nucleotide sequence ID" value="NZ_LFZW01000001.1"/>
</dbReference>
<dbReference type="InterPro" id="IPR050833">
    <property type="entry name" value="Poly_Biosynth_Transport"/>
</dbReference>
<dbReference type="GO" id="GO:0005886">
    <property type="term" value="C:plasma membrane"/>
    <property type="evidence" value="ECO:0007669"/>
    <property type="project" value="UniProtKB-SubCell"/>
</dbReference>
<feature type="transmembrane region" description="Helical" evidence="6">
    <location>
        <begin position="119"/>
        <end position="138"/>
    </location>
</feature>
<feature type="transmembrane region" description="Helical" evidence="6">
    <location>
        <begin position="82"/>
        <end position="107"/>
    </location>
</feature>
<evidence type="ECO:0000313" key="8">
    <source>
        <dbReference type="Proteomes" id="UP000037146"/>
    </source>
</evidence>
<dbReference type="EMBL" id="LFZW01000001">
    <property type="protein sequence ID" value="KMY52405.1"/>
    <property type="molecule type" value="Genomic_DNA"/>
</dbReference>
<dbReference type="PATRIC" id="fig|1679170.3.peg.3943"/>
<reference evidence="8" key="1">
    <citation type="submission" date="2015-07" db="EMBL/GenBank/DDBJ databases">
        <title>Genome sequencing project for genomic taxonomy and phylogenomics of Bacillus-like bacteria.</title>
        <authorList>
            <person name="Liu B."/>
            <person name="Wang J."/>
            <person name="Zhu Y."/>
            <person name="Liu G."/>
            <person name="Chen Q."/>
            <person name="Chen Z."/>
            <person name="Lan J."/>
            <person name="Che J."/>
            <person name="Ge C."/>
            <person name="Shi H."/>
            <person name="Pan Z."/>
            <person name="Liu X."/>
        </authorList>
    </citation>
    <scope>NUCLEOTIDE SEQUENCE [LARGE SCALE GENOMIC DNA]</scope>
    <source>
        <strain evidence="8">FJAT-27997</strain>
    </source>
</reference>
<accession>A0A0K9H0K9</accession>
<evidence type="ECO:0000256" key="3">
    <source>
        <dbReference type="ARBA" id="ARBA00022692"/>
    </source>
</evidence>
<keyword evidence="5 6" id="KW-0472">Membrane</keyword>